<evidence type="ECO:0000259" key="2">
    <source>
        <dbReference type="Pfam" id="PF12158"/>
    </source>
</evidence>
<gene>
    <name evidence="3" type="ORF">I8531_001163</name>
</gene>
<keyword evidence="1" id="KW-0472">Membrane</keyword>
<dbReference type="Pfam" id="PF12158">
    <property type="entry name" value="DUF3592"/>
    <property type="match status" value="1"/>
</dbReference>
<comment type="caution">
    <text evidence="3">The sequence shown here is derived from an EMBL/GenBank/DDBJ whole genome shotgun (WGS) entry which is preliminary data.</text>
</comment>
<organism evidence="3 4">
    <name type="scientific">Kluyvera intermedia</name>
    <name type="common">Enterobacter intermedius</name>
    <dbReference type="NCBI Taxonomy" id="61648"/>
    <lineage>
        <taxon>Bacteria</taxon>
        <taxon>Pseudomonadati</taxon>
        <taxon>Pseudomonadota</taxon>
        <taxon>Gammaproteobacteria</taxon>
        <taxon>Enterobacterales</taxon>
        <taxon>Enterobacteriaceae</taxon>
        <taxon>Kluyvera</taxon>
    </lineage>
</organism>
<feature type="transmembrane region" description="Helical" evidence="1">
    <location>
        <begin position="6"/>
        <end position="28"/>
    </location>
</feature>
<dbReference type="InterPro" id="IPR021994">
    <property type="entry name" value="DUF3592"/>
</dbReference>
<name>A0A9P3T617_KLUIN</name>
<evidence type="ECO:0000313" key="4">
    <source>
        <dbReference type="Proteomes" id="UP000867740"/>
    </source>
</evidence>
<dbReference type="RefSeq" id="WP_047370812.1">
    <property type="nucleotide sequence ID" value="NZ_CABMNU010000005.1"/>
</dbReference>
<proteinExistence type="predicted"/>
<dbReference type="AlphaFoldDB" id="A0A9P3T617"/>
<protein>
    <recommendedName>
        <fullName evidence="2">DUF3592 domain-containing protein</fullName>
    </recommendedName>
</protein>
<feature type="domain" description="DUF3592" evidence="2">
    <location>
        <begin position="49"/>
        <end position="118"/>
    </location>
</feature>
<keyword evidence="1" id="KW-1133">Transmembrane helix</keyword>
<reference evidence="3" key="2">
    <citation type="submission" date="2020-10" db="EMBL/GenBank/DDBJ databases">
        <authorList>
            <consortium name="NCBI Pathogen Detection Project"/>
        </authorList>
    </citation>
    <scope>NUCLEOTIDE SEQUENCE</scope>
    <source>
        <strain evidence="3">CAVp300</strain>
    </source>
</reference>
<reference evidence="3" key="1">
    <citation type="journal article" date="2018" name="Genome Biol.">
        <title>SKESA: strategic k-mer extension for scrupulous assemblies.</title>
        <authorList>
            <person name="Souvorov A."/>
            <person name="Agarwala R."/>
            <person name="Lipman D.J."/>
        </authorList>
    </citation>
    <scope>NUCLEOTIDE SEQUENCE</scope>
    <source>
        <strain evidence="3">CAVp300</strain>
    </source>
</reference>
<keyword evidence="1" id="KW-0812">Transmembrane</keyword>
<evidence type="ECO:0000256" key="1">
    <source>
        <dbReference type="SAM" id="Phobius"/>
    </source>
</evidence>
<sequence>MFDSSSFAKGYAIVAMTIVALIVIGIIIRDIRNARIKSYIEKNGIHTHAEIVNIEIHTGKISDYTNIKLHYRFNDYNGRNVAGVGNAVIFTSDLAQYQPGKTFGIIYDKDDPSRVVLKIENASLKRRK</sequence>
<evidence type="ECO:0000313" key="3">
    <source>
        <dbReference type="EMBL" id="HAT3580894.1"/>
    </source>
</evidence>
<dbReference type="Proteomes" id="UP000867740">
    <property type="component" value="Unassembled WGS sequence"/>
</dbReference>
<dbReference type="EMBL" id="DACSUM010000006">
    <property type="protein sequence ID" value="HAT3580894.1"/>
    <property type="molecule type" value="Genomic_DNA"/>
</dbReference>
<accession>A0A9P3T617</accession>